<dbReference type="Proteomes" id="UP001242995">
    <property type="component" value="Unassembled WGS sequence"/>
</dbReference>
<dbReference type="EMBL" id="JAUSRG010000007">
    <property type="protein sequence ID" value="MDP9905771.1"/>
    <property type="molecule type" value="Genomic_DNA"/>
</dbReference>
<evidence type="ECO:0000313" key="3">
    <source>
        <dbReference type="EMBL" id="MDQ0181721.1"/>
    </source>
</evidence>
<dbReference type="AlphaFoldDB" id="A0AAW8DA31"/>
<proteinExistence type="predicted"/>
<evidence type="ECO:0000313" key="2">
    <source>
        <dbReference type="EMBL" id="MDP9905771.1"/>
    </source>
</evidence>
<feature type="region of interest" description="Disordered" evidence="1">
    <location>
        <begin position="1"/>
        <end position="34"/>
    </location>
</feature>
<feature type="compositionally biased region" description="Polar residues" evidence="1">
    <location>
        <begin position="1"/>
        <end position="19"/>
    </location>
</feature>
<dbReference type="EMBL" id="JAUSTF010000007">
    <property type="protein sequence ID" value="MDQ0181721.1"/>
    <property type="molecule type" value="Genomic_DNA"/>
</dbReference>
<evidence type="ECO:0000313" key="4">
    <source>
        <dbReference type="Proteomes" id="UP001230951"/>
    </source>
</evidence>
<sequence length="34" mass="3696">MQVQTSSNHAIRATKTSTARIIGNWPDPMQKGGI</sequence>
<comment type="caution">
    <text evidence="2">The sequence shown here is derived from an EMBL/GenBank/DDBJ whole genome shotgun (WGS) entry which is preliminary data.</text>
</comment>
<evidence type="ECO:0000313" key="5">
    <source>
        <dbReference type="Proteomes" id="UP001242995"/>
    </source>
</evidence>
<reference evidence="2 4" key="1">
    <citation type="submission" date="2023-07" db="EMBL/GenBank/DDBJ databases">
        <title>Sorghum-associated microbial communities from plants grown in Nebraska, USA.</title>
        <authorList>
            <person name="Schachtman D."/>
        </authorList>
    </citation>
    <scope>NUCLEOTIDE SEQUENCE</scope>
    <source>
        <strain evidence="2">DS1006</strain>
        <strain evidence="3 4">DS1016</strain>
    </source>
</reference>
<organism evidence="2 5">
    <name type="scientific">Arthrobacter bambusae</name>
    <dbReference type="NCBI Taxonomy" id="1338426"/>
    <lineage>
        <taxon>Bacteria</taxon>
        <taxon>Bacillati</taxon>
        <taxon>Actinomycetota</taxon>
        <taxon>Actinomycetes</taxon>
        <taxon>Micrococcales</taxon>
        <taxon>Micrococcaceae</taxon>
        <taxon>Arthrobacter</taxon>
    </lineage>
</organism>
<accession>A0AAW8DA31</accession>
<name>A0AAW8DA31_9MICC</name>
<gene>
    <name evidence="2" type="ORF">J2S90_002742</name>
    <name evidence="3" type="ORF">J2S93_003160</name>
</gene>
<dbReference type="Proteomes" id="UP001230951">
    <property type="component" value="Unassembled WGS sequence"/>
</dbReference>
<protein>
    <submittedName>
        <fullName evidence="2">Uncharacterized protein</fullName>
    </submittedName>
</protein>
<keyword evidence="4" id="KW-1185">Reference proteome</keyword>
<evidence type="ECO:0000256" key="1">
    <source>
        <dbReference type="SAM" id="MobiDB-lite"/>
    </source>
</evidence>